<dbReference type="OrthoDB" id="10063674at2759"/>
<dbReference type="GO" id="GO:0006979">
    <property type="term" value="P:response to oxidative stress"/>
    <property type="evidence" value="ECO:0007669"/>
    <property type="project" value="InterPro"/>
</dbReference>
<comment type="caution">
    <text evidence="1">The sequence shown here is derived from an EMBL/GenBank/DDBJ whole genome shotgun (WGS) entry which is preliminary data.</text>
</comment>
<organism evidence="1 2">
    <name type="scientific">Paramuricea clavata</name>
    <name type="common">Red gorgonian</name>
    <name type="synonym">Violescent sea-whip</name>
    <dbReference type="NCBI Taxonomy" id="317549"/>
    <lineage>
        <taxon>Eukaryota</taxon>
        <taxon>Metazoa</taxon>
        <taxon>Cnidaria</taxon>
        <taxon>Anthozoa</taxon>
        <taxon>Octocorallia</taxon>
        <taxon>Malacalcyonacea</taxon>
        <taxon>Plexauridae</taxon>
        <taxon>Paramuricea</taxon>
    </lineage>
</organism>
<dbReference type="PRINTS" id="PR00457">
    <property type="entry name" value="ANPEROXIDASE"/>
</dbReference>
<dbReference type="InterPro" id="IPR037120">
    <property type="entry name" value="Haem_peroxidase_sf_animal"/>
</dbReference>
<dbReference type="PANTHER" id="PTHR11475:SF144">
    <property type="entry name" value="NAD(P)H OXIDASE (H2O2-FORMING)"/>
    <property type="match status" value="1"/>
</dbReference>
<dbReference type="PROSITE" id="PS50292">
    <property type="entry name" value="PEROXIDASE_3"/>
    <property type="match status" value="1"/>
</dbReference>
<evidence type="ECO:0000313" key="1">
    <source>
        <dbReference type="EMBL" id="CAB4009500.1"/>
    </source>
</evidence>
<sequence>MLSSVKWIKLLVYFAVLLQVPPCDSEAIEYERYDGWFNNLANPSWGTVGSPLSRVSPPVYEDGVYQPSGSTRPNPLLLSSTLMSSDDVTRSRKSFRNSSVMMVFFAQHVAHDIVDTSRPGCPPEYMNIHVPKGKHDKYDYKYIPFTRSNYHSDSGKSPNTPRQQINEATPWLDGGAIYGTSKSWTDSLRSLKDGKLSASKMGDWPDENSMGLPMSNPAIPSTHEVRDAKRLLKLGNHRGNENPFLLSVGILWFRYHNKMAEEIQKEHPDWNDDTIFNEARKWVIATYQHIVFYEWLPAFLSPRYTKESLQKDHPYKRYKNSVHPGVSHMFQSAAMRFAETMVPSYIVKK</sequence>
<dbReference type="InterPro" id="IPR010255">
    <property type="entry name" value="Haem_peroxidase_sf"/>
</dbReference>
<keyword evidence="2" id="KW-1185">Reference proteome</keyword>
<dbReference type="GO" id="GO:0004601">
    <property type="term" value="F:peroxidase activity"/>
    <property type="evidence" value="ECO:0007669"/>
    <property type="project" value="InterPro"/>
</dbReference>
<dbReference type="Gene3D" id="1.10.640.10">
    <property type="entry name" value="Haem peroxidase domain superfamily, animal type"/>
    <property type="match status" value="1"/>
</dbReference>
<dbReference type="InterPro" id="IPR019791">
    <property type="entry name" value="Haem_peroxidase_animal"/>
</dbReference>
<protein>
    <submittedName>
        <fullName evidence="1">Dual oxidase 2-like</fullName>
    </submittedName>
</protein>
<dbReference type="GO" id="GO:0020037">
    <property type="term" value="F:heme binding"/>
    <property type="evidence" value="ECO:0007669"/>
    <property type="project" value="InterPro"/>
</dbReference>
<evidence type="ECO:0000313" key="2">
    <source>
        <dbReference type="Proteomes" id="UP001152795"/>
    </source>
</evidence>
<dbReference type="PANTHER" id="PTHR11475">
    <property type="entry name" value="OXIDASE/PEROXIDASE"/>
    <property type="match status" value="1"/>
</dbReference>
<dbReference type="SUPFAM" id="SSF48113">
    <property type="entry name" value="Heme-dependent peroxidases"/>
    <property type="match status" value="1"/>
</dbReference>
<accession>A0A7D9EKQ1</accession>
<dbReference type="Pfam" id="PF03098">
    <property type="entry name" value="An_peroxidase"/>
    <property type="match status" value="1"/>
</dbReference>
<dbReference type="Proteomes" id="UP001152795">
    <property type="component" value="Unassembled WGS sequence"/>
</dbReference>
<gene>
    <name evidence="1" type="ORF">PACLA_8A003157</name>
</gene>
<dbReference type="AlphaFoldDB" id="A0A7D9EKQ1"/>
<reference evidence="1" key="1">
    <citation type="submission" date="2020-04" db="EMBL/GenBank/DDBJ databases">
        <authorList>
            <person name="Alioto T."/>
            <person name="Alioto T."/>
            <person name="Gomez Garrido J."/>
        </authorList>
    </citation>
    <scope>NUCLEOTIDE SEQUENCE</scope>
    <source>
        <strain evidence="1">A484AB</strain>
    </source>
</reference>
<dbReference type="EMBL" id="CACRXK020006472">
    <property type="protein sequence ID" value="CAB4009500.1"/>
    <property type="molecule type" value="Genomic_DNA"/>
</dbReference>
<name>A0A7D9EKQ1_PARCT</name>
<proteinExistence type="predicted"/>